<feature type="domain" description="Secretion system C-terminal sorting" evidence="3">
    <location>
        <begin position="423"/>
        <end position="494"/>
    </location>
</feature>
<proteinExistence type="predicted"/>
<evidence type="ECO:0000313" key="5">
    <source>
        <dbReference type="Proteomes" id="UP000682802"/>
    </source>
</evidence>
<feature type="region of interest" description="Disordered" evidence="1">
    <location>
        <begin position="260"/>
        <end position="289"/>
    </location>
</feature>
<evidence type="ECO:0000256" key="1">
    <source>
        <dbReference type="SAM" id="MobiDB-lite"/>
    </source>
</evidence>
<keyword evidence="5" id="KW-1185">Reference proteome</keyword>
<keyword evidence="2" id="KW-0472">Membrane</keyword>
<dbReference type="EMBL" id="CP076129">
    <property type="protein sequence ID" value="QWG09555.1"/>
    <property type="molecule type" value="Genomic_DNA"/>
</dbReference>
<feature type="transmembrane region" description="Helical" evidence="2">
    <location>
        <begin position="20"/>
        <end position="41"/>
    </location>
</feature>
<dbReference type="Pfam" id="PF18962">
    <property type="entry name" value="Por_Secre_tail"/>
    <property type="match status" value="1"/>
</dbReference>
<gene>
    <name evidence="4" type="ORF">KM029_23390</name>
</gene>
<protein>
    <recommendedName>
        <fullName evidence="3">Secretion system C-terminal sorting domain-containing protein</fullName>
    </recommendedName>
</protein>
<sequence length="516" mass="58006">MIDSRSKDLYLASFTDVAKILFFPLTVLKGNIGILTLILLLSIKFDINAQIELNSITPDSFNFNYLYASNVPEIQKFKRYKNSNKNQDIIISKGKHFTTKSTYTAIYGNVTIFLGGKLTVEKGHTLVIYGNVTVKGEAHLFNYNNLVIKGNLQLGTTKKPQNVYFKNFKESNLYVKGDFIGPHPHKSVLNGHIAIDGNVDFHFHIHDHNGNDMSNSKSFYYKTNNKLKADGGDHDTIILKLKGSTNSFIKFGTIIIPDPNTKTKKGKKGKGKGKGKGKKGKKDKGNQQKFTSKEMKITTEELLKLKPYLSNIFFADLPVELTSFNVTIENGKVFSVWETAQEINNSHFKVERSVDGKNYETIAEFVEGAGNSNVSNTYEVEDEKPQQGKVYYRLTQVDFDGKTESWIEVLNNGEREQGEVVSIYPNPAQYTLNVALNLMDDEEATFEFINTSTGHLVNNTPNLDLSRSKAVFDVSTFTPGTYVLIVKLNGKISHRDQVVILGNKSRGNEKEKEDKK</sequence>
<feature type="compositionally biased region" description="Basic residues" evidence="1">
    <location>
        <begin position="262"/>
        <end position="282"/>
    </location>
</feature>
<accession>A0ABX8H149</accession>
<dbReference type="RefSeq" id="WP_144076226.1">
    <property type="nucleotide sequence ID" value="NZ_CP076129.1"/>
</dbReference>
<dbReference type="Proteomes" id="UP000682802">
    <property type="component" value="Chromosome 2"/>
</dbReference>
<name>A0ABX8H149_9BACT</name>
<keyword evidence="2" id="KW-1133">Transmembrane helix</keyword>
<evidence type="ECO:0000259" key="3">
    <source>
        <dbReference type="Pfam" id="PF18962"/>
    </source>
</evidence>
<evidence type="ECO:0000313" key="4">
    <source>
        <dbReference type="EMBL" id="QWG09555.1"/>
    </source>
</evidence>
<organism evidence="4 5">
    <name type="scientific">Flammeovirga kamogawensis</name>
    <dbReference type="NCBI Taxonomy" id="373891"/>
    <lineage>
        <taxon>Bacteria</taxon>
        <taxon>Pseudomonadati</taxon>
        <taxon>Bacteroidota</taxon>
        <taxon>Cytophagia</taxon>
        <taxon>Cytophagales</taxon>
        <taxon>Flammeovirgaceae</taxon>
        <taxon>Flammeovirga</taxon>
    </lineage>
</organism>
<evidence type="ECO:0000256" key="2">
    <source>
        <dbReference type="SAM" id="Phobius"/>
    </source>
</evidence>
<reference evidence="4 5" key="1">
    <citation type="submission" date="2021-05" db="EMBL/GenBank/DDBJ databases">
        <title>Comparative genomic studies on the polysaccharide-degrading batcterial strains of the Flammeovirga genus.</title>
        <authorList>
            <person name="Zewei F."/>
            <person name="Zheng Z."/>
            <person name="Yu L."/>
            <person name="Ruyue G."/>
            <person name="Yanhong M."/>
            <person name="Yuanyuan C."/>
            <person name="Jingyan G."/>
            <person name="Wenjun H."/>
        </authorList>
    </citation>
    <scope>NUCLEOTIDE SEQUENCE [LARGE SCALE GENOMIC DNA]</scope>
    <source>
        <strain evidence="4 5">YS10</strain>
    </source>
</reference>
<dbReference type="InterPro" id="IPR026444">
    <property type="entry name" value="Secre_tail"/>
</dbReference>
<keyword evidence="2" id="KW-0812">Transmembrane</keyword>